<comment type="catalytic activity">
    <reaction evidence="11 12">
        <text>a UDP-3-O-[(3R)-3-hydroxyacyl]-N-acetyl-alpha-D-glucosamine + H2O = a UDP-3-O-[(3R)-3-hydroxyacyl]-alpha-D-glucosamine + acetate</text>
        <dbReference type="Rhea" id="RHEA:67816"/>
        <dbReference type="ChEBI" id="CHEBI:15377"/>
        <dbReference type="ChEBI" id="CHEBI:30089"/>
        <dbReference type="ChEBI" id="CHEBI:137740"/>
        <dbReference type="ChEBI" id="CHEBI:173225"/>
        <dbReference type="EC" id="3.5.1.108"/>
    </reaction>
</comment>
<dbReference type="InterPro" id="IPR020568">
    <property type="entry name" value="Ribosomal_Su5_D2-typ_SF"/>
</dbReference>
<keyword evidence="6 12" id="KW-0441">Lipid A biosynthesis</keyword>
<dbReference type="NCBIfam" id="TIGR00325">
    <property type="entry name" value="lpxC"/>
    <property type="match status" value="1"/>
</dbReference>
<evidence type="ECO:0000256" key="9">
    <source>
        <dbReference type="ARBA" id="ARBA00022833"/>
    </source>
</evidence>
<dbReference type="InterPro" id="IPR011334">
    <property type="entry name" value="UDP-acyl_GlcNac_deAcase_C"/>
</dbReference>
<evidence type="ECO:0000256" key="12">
    <source>
        <dbReference type="HAMAP-Rule" id="MF_00388"/>
    </source>
</evidence>
<feature type="binding site" evidence="12">
    <location>
        <position position="235"/>
    </location>
    <ligand>
        <name>Zn(2+)</name>
        <dbReference type="ChEBI" id="CHEBI:29105"/>
    </ligand>
</feature>
<evidence type="ECO:0000313" key="14">
    <source>
        <dbReference type="Proteomes" id="UP000235584"/>
    </source>
</evidence>
<accession>A0A2K9NWW1</accession>
<organism evidence="13 14">
    <name type="scientific">Bacteriovorax stolpii</name>
    <name type="common">Bdellovibrio stolpii</name>
    <dbReference type="NCBI Taxonomy" id="960"/>
    <lineage>
        <taxon>Bacteria</taxon>
        <taxon>Pseudomonadati</taxon>
        <taxon>Bdellovibrionota</taxon>
        <taxon>Bacteriovoracia</taxon>
        <taxon>Bacteriovoracales</taxon>
        <taxon>Bacteriovoracaceae</taxon>
        <taxon>Bacteriovorax</taxon>
    </lineage>
</organism>
<comment type="cofactor">
    <cofactor evidence="1 12">
        <name>Zn(2+)</name>
        <dbReference type="ChEBI" id="CHEBI:29105"/>
    </cofactor>
</comment>
<dbReference type="Pfam" id="PF03331">
    <property type="entry name" value="LpxC"/>
    <property type="match status" value="1"/>
</dbReference>
<evidence type="ECO:0000256" key="11">
    <source>
        <dbReference type="ARBA" id="ARBA00024535"/>
    </source>
</evidence>
<protein>
    <recommendedName>
        <fullName evidence="4 12">UDP-3-O-acyl-N-acetylglucosamine deacetylase</fullName>
        <shortName evidence="12">UDP-3-O-acyl-GlcNAc deacetylase</shortName>
        <ecNumber evidence="4 12">3.5.1.108</ecNumber>
    </recommendedName>
    <alternativeName>
        <fullName evidence="12">UDP-3-O-[R-3-hydroxymyristoyl]-N-acetylglucosamine deacetylase</fullName>
    </alternativeName>
</protein>
<keyword evidence="7 12" id="KW-0479">Metal-binding</keyword>
<dbReference type="KEGG" id="bsto:C0V70_18240"/>
<reference evidence="13 14" key="1">
    <citation type="submission" date="2018-01" db="EMBL/GenBank/DDBJ databases">
        <title>Complete genome sequence of Bacteriovorax stolpii DSM12778.</title>
        <authorList>
            <person name="Tang B."/>
            <person name="Chang J."/>
        </authorList>
    </citation>
    <scope>NUCLEOTIDE SEQUENCE [LARGE SCALE GENOMIC DNA]</scope>
    <source>
        <strain evidence="13 14">DSM 12778</strain>
    </source>
</reference>
<dbReference type="GO" id="GO:0103117">
    <property type="term" value="F:UDP-3-O-acyl-N-acetylglucosamine deacetylase activity"/>
    <property type="evidence" value="ECO:0007669"/>
    <property type="project" value="UniProtKB-UniRule"/>
</dbReference>
<keyword evidence="10 12" id="KW-0443">Lipid metabolism</keyword>
<dbReference type="RefSeq" id="WP_102245296.1">
    <property type="nucleotide sequence ID" value="NZ_CP025704.1"/>
</dbReference>
<dbReference type="PANTHER" id="PTHR33694:SF1">
    <property type="entry name" value="UDP-3-O-ACYL-N-ACETYLGLUCOSAMINE DEACETYLASE 1, MITOCHONDRIAL-RELATED"/>
    <property type="match status" value="1"/>
</dbReference>
<dbReference type="HAMAP" id="MF_00388">
    <property type="entry name" value="LpxC"/>
    <property type="match status" value="1"/>
</dbReference>
<feature type="binding site" evidence="12">
    <location>
        <position position="78"/>
    </location>
    <ligand>
        <name>Zn(2+)</name>
        <dbReference type="ChEBI" id="CHEBI:29105"/>
    </ligand>
</feature>
<dbReference type="Gene3D" id="3.30.230.20">
    <property type="entry name" value="lpxc deacetylase, domain 1"/>
    <property type="match status" value="1"/>
</dbReference>
<proteinExistence type="inferred from homology"/>
<evidence type="ECO:0000256" key="10">
    <source>
        <dbReference type="ARBA" id="ARBA00023098"/>
    </source>
</evidence>
<dbReference type="GO" id="GO:0009245">
    <property type="term" value="P:lipid A biosynthetic process"/>
    <property type="evidence" value="ECO:0007669"/>
    <property type="project" value="UniProtKB-UniRule"/>
</dbReference>
<evidence type="ECO:0000256" key="8">
    <source>
        <dbReference type="ARBA" id="ARBA00022801"/>
    </source>
</evidence>
<comment type="function">
    <text evidence="2 12">Catalyzes the hydrolysis of UDP-3-O-myristoyl-N-acetylglucosamine to form UDP-3-O-myristoylglucosamine and acetate, the committed step in lipid A biosynthesis.</text>
</comment>
<keyword evidence="8 12" id="KW-0378">Hydrolase</keyword>
<dbReference type="SUPFAM" id="SSF54211">
    <property type="entry name" value="Ribosomal protein S5 domain 2-like"/>
    <property type="match status" value="2"/>
</dbReference>
<dbReference type="InterPro" id="IPR004463">
    <property type="entry name" value="UDP-acyl_GlcNac_deAcase"/>
</dbReference>
<dbReference type="EMBL" id="CP025704">
    <property type="protein sequence ID" value="AUO00009.1"/>
    <property type="molecule type" value="Genomic_DNA"/>
</dbReference>
<gene>
    <name evidence="12" type="primary">lpxC</name>
    <name evidence="13" type="ORF">C0V70_18240</name>
</gene>
<dbReference type="UniPathway" id="UPA00359">
    <property type="reaction ID" value="UER00478"/>
</dbReference>
<feature type="active site" description="Proton donor" evidence="12">
    <location>
        <position position="262"/>
    </location>
</feature>
<keyword evidence="5 12" id="KW-0444">Lipid biosynthesis</keyword>
<sequence length="306" mass="33579">MLNQRTIAKKLSVTGIGIHSGKKVTLTMHPAEADFGIQFKRVDLQDAPVLKANALTVGATENNTTIGAGVNAVHTVEHLLSALYGFGIENVYCEIDGPEVPIMDGSGASFVFLLKETGIATLNKSKKFLVVLEKVRVEFDDKWAEIEPSSKLVIDSTIVFAHPTIKTQNKVFEFSCENYINEIGRARTFGFVKDVDALKRKGLIKGGSLDNAVVLDDYKVVNPEGLRFQDEFVRHKILDTVGDIALMGYEIAGKVTTYKSGHHVHNLLCRKLLATPSAYEIVSAASLERETVEAFSLPRALQPSFQ</sequence>
<evidence type="ECO:0000256" key="4">
    <source>
        <dbReference type="ARBA" id="ARBA00012745"/>
    </source>
</evidence>
<dbReference type="GO" id="GO:0046872">
    <property type="term" value="F:metal ion binding"/>
    <property type="evidence" value="ECO:0007669"/>
    <property type="project" value="UniProtKB-KW"/>
</dbReference>
<evidence type="ECO:0000256" key="5">
    <source>
        <dbReference type="ARBA" id="ARBA00022516"/>
    </source>
</evidence>
<dbReference type="OrthoDB" id="5289346at2"/>
<comment type="pathway">
    <text evidence="3 12">Glycolipid biosynthesis; lipid IV(A) biosynthesis; lipid IV(A) from (3R)-3-hydroxytetradecanoyl-[acyl-carrier-protein] and UDP-N-acetyl-alpha-D-glucosamine: step 2/6.</text>
</comment>
<dbReference type="AlphaFoldDB" id="A0A2K9NWW1"/>
<keyword evidence="9 12" id="KW-0862">Zinc</keyword>
<feature type="binding site" evidence="12">
    <location>
        <position position="239"/>
    </location>
    <ligand>
        <name>Zn(2+)</name>
        <dbReference type="ChEBI" id="CHEBI:29105"/>
    </ligand>
</feature>
<dbReference type="EC" id="3.5.1.108" evidence="4 12"/>
<evidence type="ECO:0000256" key="3">
    <source>
        <dbReference type="ARBA" id="ARBA00005002"/>
    </source>
</evidence>
<dbReference type="PANTHER" id="PTHR33694">
    <property type="entry name" value="UDP-3-O-ACYL-N-ACETYLGLUCOSAMINE DEACETYLASE 1, MITOCHONDRIAL-RELATED"/>
    <property type="match status" value="1"/>
</dbReference>
<dbReference type="Proteomes" id="UP000235584">
    <property type="component" value="Chromosome"/>
</dbReference>
<evidence type="ECO:0000256" key="2">
    <source>
        <dbReference type="ARBA" id="ARBA00002923"/>
    </source>
</evidence>
<name>A0A2K9NWW1_BACTC</name>
<evidence type="ECO:0000256" key="1">
    <source>
        <dbReference type="ARBA" id="ARBA00001947"/>
    </source>
</evidence>
<comment type="similarity">
    <text evidence="12">Belongs to the LpxC family.</text>
</comment>
<dbReference type="GO" id="GO:0016020">
    <property type="term" value="C:membrane"/>
    <property type="evidence" value="ECO:0007669"/>
    <property type="project" value="GOC"/>
</dbReference>
<evidence type="ECO:0000256" key="7">
    <source>
        <dbReference type="ARBA" id="ARBA00022723"/>
    </source>
</evidence>
<dbReference type="Gene3D" id="3.30.1700.10">
    <property type="entry name" value="lpxc deacetylase, domain 2"/>
    <property type="match status" value="1"/>
</dbReference>
<evidence type="ECO:0000256" key="6">
    <source>
        <dbReference type="ARBA" id="ARBA00022556"/>
    </source>
</evidence>
<evidence type="ECO:0000313" key="13">
    <source>
        <dbReference type="EMBL" id="AUO00009.1"/>
    </source>
</evidence>
<keyword evidence="14" id="KW-1185">Reference proteome</keyword>
<dbReference type="InterPro" id="IPR015870">
    <property type="entry name" value="UDP-acyl_N-AcGlcN_deAcase_N"/>
</dbReference>